<keyword evidence="5" id="KW-1185">Reference proteome</keyword>
<name>A0A3P1C258_9BACT</name>
<evidence type="ECO:0000259" key="3">
    <source>
        <dbReference type="Pfam" id="PF13458"/>
    </source>
</evidence>
<gene>
    <name evidence="4" type="ORF">EHT25_06010</name>
</gene>
<dbReference type="InterPro" id="IPR051010">
    <property type="entry name" value="BCAA_transport"/>
</dbReference>
<dbReference type="RefSeq" id="WP_124872115.1">
    <property type="nucleotide sequence ID" value="NZ_RQJO01000007.1"/>
</dbReference>
<protein>
    <submittedName>
        <fullName evidence="4">Amino acid ABC transporter substrate-binding protein</fullName>
    </submittedName>
</protein>
<feature type="domain" description="Leucine-binding protein" evidence="3">
    <location>
        <begin position="32"/>
        <end position="379"/>
    </location>
</feature>
<reference evidence="4 5" key="1">
    <citation type="submission" date="2018-11" db="EMBL/GenBank/DDBJ databases">
        <authorList>
            <person name="Zhou Z."/>
            <person name="Wang G."/>
        </authorList>
    </citation>
    <scope>NUCLEOTIDE SEQUENCE [LARGE SCALE GENOMIC DNA]</scope>
    <source>
        <strain evidence="4 5">KCTC52004</strain>
    </source>
</reference>
<dbReference type="PROSITE" id="PS51257">
    <property type="entry name" value="PROKAR_LIPOPROTEIN"/>
    <property type="match status" value="1"/>
</dbReference>
<proteinExistence type="inferred from homology"/>
<dbReference type="InterPro" id="IPR028082">
    <property type="entry name" value="Peripla_BP_I"/>
</dbReference>
<dbReference type="Pfam" id="PF13458">
    <property type="entry name" value="Peripla_BP_6"/>
    <property type="match status" value="1"/>
</dbReference>
<dbReference type="OrthoDB" id="5441927at2"/>
<dbReference type="Gene3D" id="3.40.50.2300">
    <property type="match status" value="2"/>
</dbReference>
<dbReference type="Proteomes" id="UP000271925">
    <property type="component" value="Unassembled WGS sequence"/>
</dbReference>
<dbReference type="SUPFAM" id="SSF53822">
    <property type="entry name" value="Periplasmic binding protein-like I"/>
    <property type="match status" value="1"/>
</dbReference>
<dbReference type="InterPro" id="IPR028081">
    <property type="entry name" value="Leu-bd"/>
</dbReference>
<evidence type="ECO:0000313" key="4">
    <source>
        <dbReference type="EMBL" id="RRB07329.1"/>
    </source>
</evidence>
<sequence>MTFLKNLSLAGSLFVISSLSGCSVQDHLQPATIEIAGLSSLTGNWSSLGNTTAAAMEIAEEDINAYFQGKGSPYRLSMTTYDTKLDASLATGFFTTAADAGHRFFIGPQSSAELAAILPLTAGRNAIVISQGSTAGSLAIAGDPVFRFCPADKIEGAAIAKTIFDQGIRGLITIARDDAGNKGLQNATGASFTTAGGEVQALTPYGTSVTDFSAQIAAIKAQITALTTTYGAAKVAVYLASFDECVNLFKQAAADPVLSSVRWFGADGVALSAALIADADAADFAIATQFFTPTYGLSDTYKSAWEPLIARIKTKTGIDPDAFGIAVYDAMWVIAKTIEAGNGVPANLDDLESLFTTQANAYTGATGPTTLDTYGDRATGSFDYFGIEKAGSVYQWKLVGKSN</sequence>
<dbReference type="AlphaFoldDB" id="A0A3P1C258"/>
<dbReference type="PANTHER" id="PTHR30483">
    <property type="entry name" value="LEUCINE-SPECIFIC-BINDING PROTEIN"/>
    <property type="match status" value="1"/>
</dbReference>
<evidence type="ECO:0000256" key="1">
    <source>
        <dbReference type="ARBA" id="ARBA00010062"/>
    </source>
</evidence>
<comment type="caution">
    <text evidence="4">The sequence shown here is derived from an EMBL/GenBank/DDBJ whole genome shotgun (WGS) entry which is preliminary data.</text>
</comment>
<evidence type="ECO:0000313" key="5">
    <source>
        <dbReference type="Proteomes" id="UP000271925"/>
    </source>
</evidence>
<dbReference type="PANTHER" id="PTHR30483:SF40">
    <property type="entry name" value="HISTIDINE KINASE"/>
    <property type="match status" value="1"/>
</dbReference>
<keyword evidence="2" id="KW-0732">Signal</keyword>
<accession>A0A3P1C258</accession>
<comment type="similarity">
    <text evidence="1">Belongs to the leucine-binding protein family.</text>
</comment>
<organism evidence="4 5">
    <name type="scientific">Larkinella rosea</name>
    <dbReference type="NCBI Taxonomy" id="2025312"/>
    <lineage>
        <taxon>Bacteria</taxon>
        <taxon>Pseudomonadati</taxon>
        <taxon>Bacteroidota</taxon>
        <taxon>Cytophagia</taxon>
        <taxon>Cytophagales</taxon>
        <taxon>Spirosomataceae</taxon>
        <taxon>Larkinella</taxon>
    </lineage>
</organism>
<dbReference type="EMBL" id="RQJO01000007">
    <property type="protein sequence ID" value="RRB07329.1"/>
    <property type="molecule type" value="Genomic_DNA"/>
</dbReference>
<evidence type="ECO:0000256" key="2">
    <source>
        <dbReference type="ARBA" id="ARBA00022729"/>
    </source>
</evidence>